<dbReference type="Proteomes" id="UP000249547">
    <property type="component" value="Unassembled WGS sequence"/>
</dbReference>
<keyword evidence="5" id="KW-1185">Reference proteome</keyword>
<sequence length="384" mass="42940">MYKNKDDIHRLMTEKITRQISAANEQYLDELIAEDPTVREKWEHIQALFRSSDVDVQFERFSGKNNPLPFEALKVEHESKVKVMWKRGIAISAVAAALLAGIVYVYNPFGPPSFEQQLAQQEPVVKEETGTQLTLANGQVINLSSTTGSINVGGAQMSNLNKTLNYANADDLPSGMNTLTVPIGMNYKLNLPDGTEIWMNSQTILEFPFAFTGKSRDISVDGEAYIKVAPNPNKPFFVHMGGKTVQVLGTEFNVNSYKPSEVSVALVSGSVRMQINGQTEIIKPGMQAIAIDDAYIRTEEFDAKKVLGWRDGIYYFDRATLKDISVVLPRWFGVKVVIDSRHASIEEFSGKVDRNKSLETFLENLKATSSVEYYFDNDGTVHFK</sequence>
<dbReference type="GO" id="GO:0016989">
    <property type="term" value="F:sigma factor antagonist activity"/>
    <property type="evidence" value="ECO:0007669"/>
    <property type="project" value="TreeGrafter"/>
</dbReference>
<dbReference type="PANTHER" id="PTHR30273">
    <property type="entry name" value="PERIPLASMIC SIGNAL SENSOR AND SIGMA FACTOR ACTIVATOR FECR-RELATED"/>
    <property type="match status" value="1"/>
</dbReference>
<dbReference type="Gene3D" id="3.55.50.30">
    <property type="match status" value="1"/>
</dbReference>
<evidence type="ECO:0000313" key="4">
    <source>
        <dbReference type="EMBL" id="RAJ10710.1"/>
    </source>
</evidence>
<name>A0A327R211_9BACT</name>
<accession>A0A327R211</accession>
<evidence type="ECO:0000259" key="3">
    <source>
        <dbReference type="Pfam" id="PF16344"/>
    </source>
</evidence>
<keyword evidence="1" id="KW-0812">Transmembrane</keyword>
<dbReference type="PANTHER" id="PTHR30273:SF2">
    <property type="entry name" value="PROTEIN FECR"/>
    <property type="match status" value="1"/>
</dbReference>
<dbReference type="InterPro" id="IPR012373">
    <property type="entry name" value="Ferrdict_sens_TM"/>
</dbReference>
<comment type="caution">
    <text evidence="4">The sequence shown here is derived from an EMBL/GenBank/DDBJ whole genome shotgun (WGS) entry which is preliminary data.</text>
</comment>
<dbReference type="OrthoDB" id="643697at2"/>
<evidence type="ECO:0000256" key="1">
    <source>
        <dbReference type="SAM" id="Phobius"/>
    </source>
</evidence>
<dbReference type="PIRSF" id="PIRSF018266">
    <property type="entry name" value="FecR"/>
    <property type="match status" value="1"/>
</dbReference>
<dbReference type="Pfam" id="PF04773">
    <property type="entry name" value="FecR"/>
    <property type="match status" value="1"/>
</dbReference>
<evidence type="ECO:0000313" key="5">
    <source>
        <dbReference type="Proteomes" id="UP000249547"/>
    </source>
</evidence>
<feature type="domain" description="FecR protein" evidence="2">
    <location>
        <begin position="186"/>
        <end position="272"/>
    </location>
</feature>
<feature type="transmembrane region" description="Helical" evidence="1">
    <location>
        <begin position="88"/>
        <end position="106"/>
    </location>
</feature>
<reference evidence="4 5" key="1">
    <citation type="submission" date="2018-06" db="EMBL/GenBank/DDBJ databases">
        <title>Genomic Encyclopedia of Archaeal and Bacterial Type Strains, Phase II (KMG-II): from individual species to whole genera.</title>
        <authorList>
            <person name="Goeker M."/>
        </authorList>
    </citation>
    <scope>NUCLEOTIDE SEQUENCE [LARGE SCALE GENOMIC DNA]</scope>
    <source>
        <strain evidence="4 5">DSM 23857</strain>
    </source>
</reference>
<dbReference type="Gene3D" id="2.60.120.1440">
    <property type="match status" value="1"/>
</dbReference>
<dbReference type="Pfam" id="PF16344">
    <property type="entry name" value="FecR_C"/>
    <property type="match status" value="1"/>
</dbReference>
<dbReference type="EMBL" id="QLLL01000001">
    <property type="protein sequence ID" value="RAJ10710.1"/>
    <property type="molecule type" value="Genomic_DNA"/>
</dbReference>
<proteinExistence type="predicted"/>
<dbReference type="InterPro" id="IPR006860">
    <property type="entry name" value="FecR"/>
</dbReference>
<keyword evidence="1" id="KW-0472">Membrane</keyword>
<keyword evidence="1" id="KW-1133">Transmembrane helix</keyword>
<dbReference type="InterPro" id="IPR032508">
    <property type="entry name" value="FecR_C"/>
</dbReference>
<feature type="domain" description="Protein FecR C-terminal" evidence="3">
    <location>
        <begin position="314"/>
        <end position="378"/>
    </location>
</feature>
<protein>
    <submittedName>
        <fullName evidence="4">FecR family protein</fullName>
    </submittedName>
</protein>
<organism evidence="4 5">
    <name type="scientific">Chitinophaga skermanii</name>
    <dbReference type="NCBI Taxonomy" id="331697"/>
    <lineage>
        <taxon>Bacteria</taxon>
        <taxon>Pseudomonadati</taxon>
        <taxon>Bacteroidota</taxon>
        <taxon>Chitinophagia</taxon>
        <taxon>Chitinophagales</taxon>
        <taxon>Chitinophagaceae</taxon>
        <taxon>Chitinophaga</taxon>
    </lineage>
</organism>
<dbReference type="AlphaFoldDB" id="A0A327R211"/>
<dbReference type="RefSeq" id="WP_111595842.1">
    <property type="nucleotide sequence ID" value="NZ_QLLL01000001.1"/>
</dbReference>
<evidence type="ECO:0000259" key="2">
    <source>
        <dbReference type="Pfam" id="PF04773"/>
    </source>
</evidence>
<gene>
    <name evidence="4" type="ORF">LX64_00316</name>
</gene>